<evidence type="ECO:0000313" key="1">
    <source>
        <dbReference type="EMBL" id="MPN40300.1"/>
    </source>
</evidence>
<comment type="caution">
    <text evidence="1">The sequence shown here is derived from an EMBL/GenBank/DDBJ whole genome shotgun (WGS) entry which is preliminary data.</text>
</comment>
<organism evidence="1">
    <name type="scientific">bioreactor metagenome</name>
    <dbReference type="NCBI Taxonomy" id="1076179"/>
    <lineage>
        <taxon>unclassified sequences</taxon>
        <taxon>metagenomes</taxon>
        <taxon>ecological metagenomes</taxon>
    </lineage>
</organism>
<gene>
    <name evidence="1" type="ORF">SDC9_187836</name>
</gene>
<dbReference type="AlphaFoldDB" id="A0A645HN93"/>
<name>A0A645HN93_9ZZZZ</name>
<sequence>MAQDQAVHDHLDGMLDLFVQNDFLIQCPNGPIDPDPDIATVFGILENFLMLALSAQHHRSHQYETGALGIAVE</sequence>
<accession>A0A645HN93</accession>
<proteinExistence type="predicted"/>
<reference evidence="1" key="1">
    <citation type="submission" date="2019-08" db="EMBL/GenBank/DDBJ databases">
        <authorList>
            <person name="Kucharzyk K."/>
            <person name="Murdoch R.W."/>
            <person name="Higgins S."/>
            <person name="Loffler F."/>
        </authorList>
    </citation>
    <scope>NUCLEOTIDE SEQUENCE</scope>
</reference>
<protein>
    <submittedName>
        <fullName evidence="1">Uncharacterized protein</fullName>
    </submittedName>
</protein>
<dbReference type="EMBL" id="VSSQ01096626">
    <property type="protein sequence ID" value="MPN40300.1"/>
    <property type="molecule type" value="Genomic_DNA"/>
</dbReference>